<accession>A0AA38L6G3</accession>
<dbReference type="Proteomes" id="UP000824469">
    <property type="component" value="Unassembled WGS sequence"/>
</dbReference>
<dbReference type="EMBL" id="JAHRHJ020000006">
    <property type="protein sequence ID" value="KAH9313401.1"/>
    <property type="molecule type" value="Genomic_DNA"/>
</dbReference>
<name>A0AA38L6G3_TAXCH</name>
<gene>
    <name evidence="1" type="ORF">KI387_044035</name>
</gene>
<evidence type="ECO:0000313" key="2">
    <source>
        <dbReference type="Proteomes" id="UP000824469"/>
    </source>
</evidence>
<sequence>MGRVDFIEGEGKSSLFDLGGCVGIVGDSMGIFDRVIDREDWVGVIDKLERESLDKSDDVAMGEDIGKDVRVGIGGFVGRIDIGVAWIDKDVGIFGICGDVGSVITDGVDLMGMGNAANVEVERTDCFINVSRGNNDMFAKEVDVEGVIEIDVGEEIGVRDVGICVDMSGDETDAKESNVVDWGVFEVAKVDGIVEFDVDVIRIGEGVSSR</sequence>
<proteinExistence type="predicted"/>
<comment type="caution">
    <text evidence="1">The sequence shown here is derived from an EMBL/GenBank/DDBJ whole genome shotgun (WGS) entry which is preliminary data.</text>
</comment>
<dbReference type="AlphaFoldDB" id="A0AA38L6G3"/>
<organism evidence="1 2">
    <name type="scientific">Taxus chinensis</name>
    <name type="common">Chinese yew</name>
    <name type="synonym">Taxus wallichiana var. chinensis</name>
    <dbReference type="NCBI Taxonomy" id="29808"/>
    <lineage>
        <taxon>Eukaryota</taxon>
        <taxon>Viridiplantae</taxon>
        <taxon>Streptophyta</taxon>
        <taxon>Embryophyta</taxon>
        <taxon>Tracheophyta</taxon>
        <taxon>Spermatophyta</taxon>
        <taxon>Pinopsida</taxon>
        <taxon>Pinidae</taxon>
        <taxon>Conifers II</taxon>
        <taxon>Cupressales</taxon>
        <taxon>Taxaceae</taxon>
        <taxon>Taxus</taxon>
    </lineage>
</organism>
<protein>
    <submittedName>
        <fullName evidence="1">Uncharacterized protein</fullName>
    </submittedName>
</protein>
<keyword evidence="2" id="KW-1185">Reference proteome</keyword>
<reference evidence="1 2" key="1">
    <citation type="journal article" date="2021" name="Nat. Plants">
        <title>The Taxus genome provides insights into paclitaxel biosynthesis.</title>
        <authorList>
            <person name="Xiong X."/>
            <person name="Gou J."/>
            <person name="Liao Q."/>
            <person name="Li Y."/>
            <person name="Zhou Q."/>
            <person name="Bi G."/>
            <person name="Li C."/>
            <person name="Du R."/>
            <person name="Wang X."/>
            <person name="Sun T."/>
            <person name="Guo L."/>
            <person name="Liang H."/>
            <person name="Lu P."/>
            <person name="Wu Y."/>
            <person name="Zhang Z."/>
            <person name="Ro D.K."/>
            <person name="Shang Y."/>
            <person name="Huang S."/>
            <person name="Yan J."/>
        </authorList>
    </citation>
    <scope>NUCLEOTIDE SEQUENCE [LARGE SCALE GENOMIC DNA]</scope>
    <source>
        <strain evidence="1">Ta-2019</strain>
    </source>
</reference>
<evidence type="ECO:0000313" key="1">
    <source>
        <dbReference type="EMBL" id="KAH9313401.1"/>
    </source>
</evidence>